<evidence type="ECO:0000313" key="3">
    <source>
        <dbReference type="Proteomes" id="UP000562682"/>
    </source>
</evidence>
<keyword evidence="3" id="KW-1185">Reference proteome</keyword>
<accession>A0A8H5TGB9</accession>
<dbReference type="Proteomes" id="UP000562682">
    <property type="component" value="Unassembled WGS sequence"/>
</dbReference>
<reference evidence="2 3" key="1">
    <citation type="submission" date="2020-05" db="EMBL/GenBank/DDBJ databases">
        <title>Identification and distribution of gene clusters putatively required for synthesis of sphingolipid metabolism inhibitors in phylogenetically diverse species of the filamentous fungus Fusarium.</title>
        <authorList>
            <person name="Kim H.-S."/>
            <person name="Busman M."/>
            <person name="Brown D.W."/>
            <person name="Divon H."/>
            <person name="Uhlig S."/>
            <person name="Proctor R.H."/>
        </authorList>
    </citation>
    <scope>NUCLEOTIDE SEQUENCE [LARGE SCALE GENOMIC DNA]</scope>
    <source>
        <strain evidence="2 3">NRRL 25311</strain>
    </source>
</reference>
<name>A0A8H5TGB9_9HYPO</name>
<feature type="compositionally biased region" description="Basic and acidic residues" evidence="1">
    <location>
        <begin position="319"/>
        <end position="331"/>
    </location>
</feature>
<comment type="caution">
    <text evidence="2">The sequence shown here is derived from an EMBL/GenBank/DDBJ whole genome shotgun (WGS) entry which is preliminary data.</text>
</comment>
<feature type="region of interest" description="Disordered" evidence="1">
    <location>
        <begin position="319"/>
        <end position="342"/>
    </location>
</feature>
<organism evidence="2 3">
    <name type="scientific">Fusarium denticulatum</name>
    <dbReference type="NCBI Taxonomy" id="48507"/>
    <lineage>
        <taxon>Eukaryota</taxon>
        <taxon>Fungi</taxon>
        <taxon>Dikarya</taxon>
        <taxon>Ascomycota</taxon>
        <taxon>Pezizomycotina</taxon>
        <taxon>Sordariomycetes</taxon>
        <taxon>Hypocreomycetidae</taxon>
        <taxon>Hypocreales</taxon>
        <taxon>Nectriaceae</taxon>
        <taxon>Fusarium</taxon>
        <taxon>Fusarium fujikuroi species complex</taxon>
    </lineage>
</organism>
<evidence type="ECO:0000256" key="1">
    <source>
        <dbReference type="SAM" id="MobiDB-lite"/>
    </source>
</evidence>
<evidence type="ECO:0000313" key="2">
    <source>
        <dbReference type="EMBL" id="KAF5668805.1"/>
    </source>
</evidence>
<proteinExistence type="predicted"/>
<sequence>MPFSTVYEDPWTRSPIDLAGAAVQHLELIETFLELLQHLGDADGSMSDETLAYSEWRYAMYIRFIDLRGFCPNDHPPPWDVALIMYLHMLSPSRFHHYIYDNRNRNFNGIFGLEHRHFPMTKLLAGDWCPRRTKKAWDECSKMSSSGSECRGSNLPYQLWPSAPWKLKRFSILGSRADRPPCSDRKWITPSGKRLEEIPKDQQGKVILMHQWDRCRTSVDEQGYKVWDLQSYAAVRTCRVEERCRSRSQHEQFNETCMLKPWPCLQDLREDLEQQVSFWKVIQRAKNSVPGFVDSVRNSPVDYEDFLGLLGSILPKSETDGSYKSKLDPKSAKPSRHPSFRPSRIMPPTLEIDLLWQTHRLFPASYWVWSAEKADWVLDRERTANTQAAGTLLQHTRQLWKSRCTSELERGVSVEETLTEYVPETVKHAAANVEKTDLRTLLLGRYAWKQRRAIRRGRGDDISGGGGAGDYGGSGGCDGGWWRRRRIGNYGTVKIPKLAKGELE</sequence>
<dbReference type="AlphaFoldDB" id="A0A8H5TGB9"/>
<dbReference type="EMBL" id="JAAOAK010000385">
    <property type="protein sequence ID" value="KAF5668805.1"/>
    <property type="molecule type" value="Genomic_DNA"/>
</dbReference>
<gene>
    <name evidence="2" type="ORF">FDENT_11736</name>
</gene>
<protein>
    <submittedName>
        <fullName evidence="2">Uncharacterized protein</fullName>
    </submittedName>
</protein>